<dbReference type="InterPro" id="IPR000086">
    <property type="entry name" value="NUDIX_hydrolase_dom"/>
</dbReference>
<dbReference type="InterPro" id="IPR015797">
    <property type="entry name" value="NUDIX_hydrolase-like_dom_sf"/>
</dbReference>
<evidence type="ECO:0000256" key="1">
    <source>
        <dbReference type="ARBA" id="ARBA00022801"/>
    </source>
</evidence>
<dbReference type="InterPro" id="IPR051325">
    <property type="entry name" value="Nudix_hydrolase_domain"/>
</dbReference>
<dbReference type="PROSITE" id="PS00893">
    <property type="entry name" value="NUDIX_BOX"/>
    <property type="match status" value="1"/>
</dbReference>
<dbReference type="Pfam" id="PF00293">
    <property type="entry name" value="NUDIX"/>
    <property type="match status" value="1"/>
</dbReference>
<evidence type="ECO:0000259" key="2">
    <source>
        <dbReference type="PROSITE" id="PS51462"/>
    </source>
</evidence>
<keyword evidence="1" id="KW-0378">Hydrolase</keyword>
<feature type="domain" description="Nudix hydrolase" evidence="2">
    <location>
        <begin position="28"/>
        <end position="150"/>
    </location>
</feature>
<dbReference type="SUPFAM" id="SSF55811">
    <property type="entry name" value="Nudix"/>
    <property type="match status" value="1"/>
</dbReference>
<reference evidence="3" key="1">
    <citation type="journal article" date="2020" name="Nature">
        <title>Giant virus diversity and host interactions through global metagenomics.</title>
        <authorList>
            <person name="Schulz F."/>
            <person name="Roux S."/>
            <person name="Paez-Espino D."/>
            <person name="Jungbluth S."/>
            <person name="Walsh D.A."/>
            <person name="Denef V.J."/>
            <person name="McMahon K.D."/>
            <person name="Konstantinidis K.T."/>
            <person name="Eloe-Fadrosh E.A."/>
            <person name="Kyrpides N.C."/>
            <person name="Woyke T."/>
        </authorList>
    </citation>
    <scope>NUCLEOTIDE SEQUENCE</scope>
    <source>
        <strain evidence="3">GVMAG-M-3300023179-62</strain>
    </source>
</reference>
<organism evidence="3">
    <name type="scientific">viral metagenome</name>
    <dbReference type="NCBI Taxonomy" id="1070528"/>
    <lineage>
        <taxon>unclassified sequences</taxon>
        <taxon>metagenomes</taxon>
        <taxon>organismal metagenomes</taxon>
    </lineage>
</organism>
<evidence type="ECO:0000313" key="3">
    <source>
        <dbReference type="EMBL" id="QHT75056.1"/>
    </source>
</evidence>
<dbReference type="PROSITE" id="PS51462">
    <property type="entry name" value="NUDIX"/>
    <property type="match status" value="1"/>
</dbReference>
<sequence length="182" mass="20885">MQTFQCHNNCCTIKIKTFIEQCPEKFRSQRKKSGVFICDPKTNKILIVQSCGHLWGPPKGSLEEGETEIDCALREVLEETGINIPSEILTKPFAIYNNATYFYLEMNECDVTIPDIEKTNDANGIAWIKIECLKKCIEIGNINISKHFRLLFKKLYGSSLPNSSFLKVNRRKSIAKRELFQT</sequence>
<protein>
    <recommendedName>
        <fullName evidence="2">Nudix hydrolase domain-containing protein</fullName>
    </recommendedName>
</protein>
<dbReference type="Gene3D" id="3.90.79.10">
    <property type="entry name" value="Nucleoside Triphosphate Pyrophosphohydrolase"/>
    <property type="match status" value="1"/>
</dbReference>
<dbReference type="PANTHER" id="PTHR21340">
    <property type="entry name" value="DIADENOSINE 5,5-P1,P4-TETRAPHOSPHATE PYROPHOSPHOHYDROLASE MUTT"/>
    <property type="match status" value="1"/>
</dbReference>
<dbReference type="InterPro" id="IPR020084">
    <property type="entry name" value="NUDIX_hydrolase_CS"/>
</dbReference>
<dbReference type="GO" id="GO:0006754">
    <property type="term" value="P:ATP biosynthetic process"/>
    <property type="evidence" value="ECO:0007669"/>
    <property type="project" value="TreeGrafter"/>
</dbReference>
<dbReference type="PANTHER" id="PTHR21340:SF0">
    <property type="entry name" value="BIS(5'-NUCLEOSYL)-TETRAPHOSPHATASE [ASYMMETRICAL]"/>
    <property type="match status" value="1"/>
</dbReference>
<proteinExistence type="predicted"/>
<dbReference type="EMBL" id="MN739862">
    <property type="protein sequence ID" value="QHT75056.1"/>
    <property type="molecule type" value="Genomic_DNA"/>
</dbReference>
<dbReference type="GO" id="GO:0006167">
    <property type="term" value="P:AMP biosynthetic process"/>
    <property type="evidence" value="ECO:0007669"/>
    <property type="project" value="TreeGrafter"/>
</dbReference>
<dbReference type="GO" id="GO:0004081">
    <property type="term" value="F:bis(5'-nucleosyl)-tetraphosphatase (asymmetrical) activity"/>
    <property type="evidence" value="ECO:0007669"/>
    <property type="project" value="TreeGrafter"/>
</dbReference>
<accession>A0A6C0H492</accession>
<dbReference type="AlphaFoldDB" id="A0A6C0H492"/>
<name>A0A6C0H492_9ZZZZ</name>